<evidence type="ECO:0000313" key="2">
    <source>
        <dbReference type="Proteomes" id="UP000000763"/>
    </source>
</evidence>
<protein>
    <submittedName>
        <fullName evidence="1">Uncharacterized protein</fullName>
    </submittedName>
</protein>
<gene>
    <name evidence="1" type="primary">P0026F07.25</name>
</gene>
<proteinExistence type="predicted"/>
<accession>Q7F8T7</accession>
<name>Q7F8T7_ORYSJ</name>
<dbReference type="EMBL" id="AP000364">
    <property type="protein sequence ID" value="BAD08717.1"/>
    <property type="molecule type" value="Genomic_DNA"/>
</dbReference>
<reference evidence="2" key="2">
    <citation type="journal article" date="2008" name="Nucleic Acids Res.">
        <title>The rice annotation project database (RAP-DB): 2008 update.</title>
        <authorList>
            <consortium name="The rice annotation project (RAP)"/>
        </authorList>
    </citation>
    <scope>GENOME REANNOTATION</scope>
    <source>
        <strain evidence="2">cv. Nipponbare</strain>
    </source>
</reference>
<dbReference type="AlphaFoldDB" id="Q7F8T7"/>
<evidence type="ECO:0000313" key="1">
    <source>
        <dbReference type="EMBL" id="BAD08717.1"/>
    </source>
</evidence>
<dbReference type="Proteomes" id="UP000000763">
    <property type="component" value="Chromosome 8"/>
</dbReference>
<organism evidence="1 2">
    <name type="scientific">Oryza sativa subsp. japonica</name>
    <name type="common">Rice</name>
    <dbReference type="NCBI Taxonomy" id="39947"/>
    <lineage>
        <taxon>Eukaryota</taxon>
        <taxon>Viridiplantae</taxon>
        <taxon>Streptophyta</taxon>
        <taxon>Embryophyta</taxon>
        <taxon>Tracheophyta</taxon>
        <taxon>Spermatophyta</taxon>
        <taxon>Magnoliopsida</taxon>
        <taxon>Liliopsida</taxon>
        <taxon>Poales</taxon>
        <taxon>Poaceae</taxon>
        <taxon>BOP clade</taxon>
        <taxon>Oryzoideae</taxon>
        <taxon>Oryzeae</taxon>
        <taxon>Oryzinae</taxon>
        <taxon>Oryza</taxon>
        <taxon>Oryza sativa</taxon>
    </lineage>
</organism>
<reference evidence="2" key="1">
    <citation type="journal article" date="2005" name="Nature">
        <title>The map-based sequence of the rice genome.</title>
        <authorList>
            <consortium name="International rice genome sequencing project (IRGSP)"/>
            <person name="Matsumoto T."/>
            <person name="Wu J."/>
            <person name="Kanamori H."/>
            <person name="Katayose Y."/>
            <person name="Fujisawa M."/>
            <person name="Namiki N."/>
            <person name="Mizuno H."/>
            <person name="Yamamoto K."/>
            <person name="Antonio B.A."/>
            <person name="Baba T."/>
            <person name="Sakata K."/>
            <person name="Nagamura Y."/>
            <person name="Aoki H."/>
            <person name="Arikawa K."/>
            <person name="Arita K."/>
            <person name="Bito T."/>
            <person name="Chiden Y."/>
            <person name="Fujitsuka N."/>
            <person name="Fukunaka R."/>
            <person name="Hamada M."/>
            <person name="Harada C."/>
            <person name="Hayashi A."/>
            <person name="Hijishita S."/>
            <person name="Honda M."/>
            <person name="Hosokawa S."/>
            <person name="Ichikawa Y."/>
            <person name="Idonuma A."/>
            <person name="Iijima M."/>
            <person name="Ikeda M."/>
            <person name="Ikeno M."/>
            <person name="Ito K."/>
            <person name="Ito S."/>
            <person name="Ito T."/>
            <person name="Ito Y."/>
            <person name="Ito Y."/>
            <person name="Iwabuchi A."/>
            <person name="Kamiya K."/>
            <person name="Karasawa W."/>
            <person name="Kurita K."/>
            <person name="Katagiri S."/>
            <person name="Kikuta A."/>
            <person name="Kobayashi H."/>
            <person name="Kobayashi N."/>
            <person name="Machita K."/>
            <person name="Maehara T."/>
            <person name="Masukawa M."/>
            <person name="Mizubayashi T."/>
            <person name="Mukai Y."/>
            <person name="Nagasaki H."/>
            <person name="Nagata Y."/>
            <person name="Naito S."/>
            <person name="Nakashima M."/>
            <person name="Nakama Y."/>
            <person name="Nakamichi Y."/>
            <person name="Nakamura M."/>
            <person name="Meguro A."/>
            <person name="Negishi M."/>
            <person name="Ohta I."/>
            <person name="Ohta T."/>
            <person name="Okamoto M."/>
            <person name="Ono N."/>
            <person name="Saji S."/>
            <person name="Sakaguchi M."/>
            <person name="Sakai K."/>
            <person name="Shibata M."/>
            <person name="Shimokawa T."/>
            <person name="Song J."/>
            <person name="Takazaki Y."/>
            <person name="Terasawa K."/>
            <person name="Tsugane M."/>
            <person name="Tsuji K."/>
            <person name="Ueda S."/>
            <person name="Waki K."/>
            <person name="Yamagata H."/>
            <person name="Yamamoto M."/>
            <person name="Yamamoto S."/>
            <person name="Yamane H."/>
            <person name="Yoshiki S."/>
            <person name="Yoshihara R."/>
            <person name="Yukawa K."/>
            <person name="Zhong H."/>
            <person name="Yano M."/>
            <person name="Yuan Q."/>
            <person name="Ouyang S."/>
            <person name="Liu J."/>
            <person name="Jones K.M."/>
            <person name="Gansberger K."/>
            <person name="Moffat K."/>
            <person name="Hill J."/>
            <person name="Bera J."/>
            <person name="Fadrosh D."/>
            <person name="Jin S."/>
            <person name="Johri S."/>
            <person name="Kim M."/>
            <person name="Overton L."/>
            <person name="Reardon M."/>
            <person name="Tsitrin T."/>
            <person name="Vuong H."/>
            <person name="Weaver B."/>
            <person name="Ciecko A."/>
            <person name="Tallon L."/>
            <person name="Jackson J."/>
            <person name="Pai G."/>
            <person name="Aken S.V."/>
            <person name="Utterback T."/>
            <person name="Reidmuller S."/>
            <person name="Feldblyum T."/>
            <person name="Hsiao J."/>
            <person name="Zismann V."/>
            <person name="Iobst S."/>
            <person name="de Vazeille A.R."/>
            <person name="Buell C.R."/>
            <person name="Ying K."/>
            <person name="Li Y."/>
            <person name="Lu T."/>
            <person name="Huang Y."/>
            <person name="Zhao Q."/>
            <person name="Feng Q."/>
            <person name="Zhang L."/>
            <person name="Zhu J."/>
            <person name="Weng Q."/>
            <person name="Mu J."/>
            <person name="Lu Y."/>
            <person name="Fan D."/>
            <person name="Liu Y."/>
            <person name="Guan J."/>
            <person name="Zhang Y."/>
            <person name="Yu S."/>
            <person name="Liu X."/>
            <person name="Zhang Y."/>
            <person name="Hong G."/>
            <person name="Han B."/>
            <person name="Choisne N."/>
            <person name="Demange N."/>
            <person name="Orjeda G."/>
            <person name="Samain S."/>
            <person name="Cattolico L."/>
            <person name="Pelletier E."/>
            <person name="Couloux A."/>
            <person name="Segurens B."/>
            <person name="Wincker P."/>
            <person name="D'Hont A."/>
            <person name="Scarpelli C."/>
            <person name="Weissenbach J."/>
            <person name="Salanoubat M."/>
            <person name="Quetier F."/>
            <person name="Yu Y."/>
            <person name="Kim H.R."/>
            <person name="Rambo T."/>
            <person name="Currie J."/>
            <person name="Collura K."/>
            <person name="Luo M."/>
            <person name="Yang T."/>
            <person name="Ammiraju J.S.S."/>
            <person name="Engler F."/>
            <person name="Soderlund C."/>
            <person name="Wing R.A."/>
            <person name="Palmer L.E."/>
            <person name="de la Bastide M."/>
            <person name="Spiegel L."/>
            <person name="Nascimento L."/>
            <person name="Zutavern T."/>
            <person name="O'Shaughnessy A."/>
            <person name="Dike S."/>
            <person name="Dedhia N."/>
            <person name="Preston R."/>
            <person name="Balija V."/>
            <person name="McCombie W.R."/>
            <person name="Chow T."/>
            <person name="Chen H."/>
            <person name="Chung M."/>
            <person name="Chen C."/>
            <person name="Shaw J."/>
            <person name="Wu H."/>
            <person name="Hsiao K."/>
            <person name="Chao Y."/>
            <person name="Chu M."/>
            <person name="Cheng C."/>
            <person name="Hour A."/>
            <person name="Lee P."/>
            <person name="Lin S."/>
            <person name="Lin Y."/>
            <person name="Liou J."/>
            <person name="Liu S."/>
            <person name="Hsing Y."/>
            <person name="Raghuvanshi S."/>
            <person name="Mohanty A."/>
            <person name="Bharti A.K."/>
            <person name="Gaur A."/>
            <person name="Gupta V."/>
            <person name="Kumar D."/>
            <person name="Ravi V."/>
            <person name="Vij S."/>
            <person name="Kapur A."/>
            <person name="Khurana P."/>
            <person name="Khurana P."/>
            <person name="Khurana J.P."/>
            <person name="Tyagi A.K."/>
            <person name="Gaikwad K."/>
            <person name="Singh A."/>
            <person name="Dalal V."/>
            <person name="Srivastava S."/>
            <person name="Dixit A."/>
            <person name="Pal A.K."/>
            <person name="Ghazi I.A."/>
            <person name="Yadav M."/>
            <person name="Pandit A."/>
            <person name="Bhargava A."/>
            <person name="Sureshbabu K."/>
            <person name="Batra K."/>
            <person name="Sharma T.R."/>
            <person name="Mohapatra T."/>
            <person name="Singh N.K."/>
            <person name="Messing J."/>
            <person name="Nelson A.B."/>
            <person name="Fuks G."/>
            <person name="Kavchok S."/>
            <person name="Keizer G."/>
            <person name="Linton E."/>
            <person name="Llaca V."/>
            <person name="Song R."/>
            <person name="Tanyolac B."/>
            <person name="Young S."/>
            <person name="Ho-Il K."/>
            <person name="Hahn J.H."/>
            <person name="Sangsakoo G."/>
            <person name="Vanavichit A."/>
            <person name="de Mattos Luiz.A.T."/>
            <person name="Zimmer P.D."/>
            <person name="Malone G."/>
            <person name="Dellagostin O."/>
            <person name="de Oliveira A.C."/>
            <person name="Bevan M."/>
            <person name="Bancroft I."/>
            <person name="Minx P."/>
            <person name="Cordum H."/>
            <person name="Wilson R."/>
            <person name="Cheng Z."/>
            <person name="Jin W."/>
            <person name="Jiang J."/>
            <person name="Leong S.A."/>
            <person name="Iwama H."/>
            <person name="Gojobori T."/>
            <person name="Itoh T."/>
            <person name="Niimura Y."/>
            <person name="Fujii Y."/>
            <person name="Habara T."/>
            <person name="Sakai H."/>
            <person name="Sato Y."/>
            <person name="Wilson G."/>
            <person name="Kumar K."/>
            <person name="McCouch S."/>
            <person name="Juretic N."/>
            <person name="Hoen D."/>
            <person name="Wright S."/>
            <person name="Bruskiewich R."/>
            <person name="Bureau T."/>
            <person name="Miyao A."/>
            <person name="Hirochika H."/>
            <person name="Nishikawa T."/>
            <person name="Kadowaki K."/>
            <person name="Sugiura M."/>
            <person name="Burr B."/>
            <person name="Sasaki T."/>
        </authorList>
    </citation>
    <scope>NUCLEOTIDE SEQUENCE [LARGE SCALE GENOMIC DNA]</scope>
    <source>
        <strain evidence="2">cv. Nipponbare</strain>
    </source>
</reference>
<sequence length="90" mass="10134">MREKKAPIGALLVARRIDRWGQNYEDDWRAGRRRSGHRSPQLSQSGKGGVGVGVVVPWWAEWPTTTLSPVGVSREGTDWLVRSLVITECY</sequence>